<feature type="transmembrane region" description="Helical" evidence="3">
    <location>
        <begin position="12"/>
        <end position="31"/>
    </location>
</feature>
<feature type="transmembrane region" description="Helical" evidence="3">
    <location>
        <begin position="240"/>
        <end position="259"/>
    </location>
</feature>
<comment type="similarity">
    <text evidence="2">Belongs to the EamA transporter family.</text>
</comment>
<keyword evidence="3" id="KW-1133">Transmembrane helix</keyword>
<dbReference type="EMBL" id="CP013023">
    <property type="protein sequence ID" value="ANF96771.1"/>
    <property type="molecule type" value="Genomic_DNA"/>
</dbReference>
<dbReference type="GO" id="GO:0016020">
    <property type="term" value="C:membrane"/>
    <property type="evidence" value="ECO:0007669"/>
    <property type="project" value="InterPro"/>
</dbReference>
<dbReference type="Pfam" id="PF00892">
    <property type="entry name" value="EamA"/>
    <property type="match status" value="2"/>
</dbReference>
<reference evidence="6" key="1">
    <citation type="submission" date="2015-10" db="EMBL/GenBank/DDBJ databases">
        <title>Genome of Paenibacillus bovis sp. nov.</title>
        <authorList>
            <person name="Wu Z."/>
            <person name="Gao C."/>
            <person name="Liu Z."/>
            <person name="Zheng H."/>
        </authorList>
    </citation>
    <scope>NUCLEOTIDE SEQUENCE [LARGE SCALE GENOMIC DNA]</scope>
    <source>
        <strain evidence="6">BD3526</strain>
    </source>
</reference>
<dbReference type="OrthoDB" id="9814238at2"/>
<feature type="transmembrane region" description="Helical" evidence="3">
    <location>
        <begin position="68"/>
        <end position="85"/>
    </location>
</feature>
<dbReference type="InterPro" id="IPR000620">
    <property type="entry name" value="EamA_dom"/>
</dbReference>
<dbReference type="KEGG" id="pbv:AR543_12615"/>
<feature type="transmembrane region" description="Helical" evidence="3">
    <location>
        <begin position="210"/>
        <end position="228"/>
    </location>
</feature>
<comment type="subcellular location">
    <subcellularLocation>
        <location evidence="1">Endomembrane system</location>
        <topology evidence="1">Multi-pass membrane protein</topology>
    </subcellularLocation>
</comment>
<dbReference type="PANTHER" id="PTHR22911">
    <property type="entry name" value="ACYL-MALONYL CONDENSING ENZYME-RELATED"/>
    <property type="match status" value="1"/>
</dbReference>
<evidence type="ECO:0000256" key="2">
    <source>
        <dbReference type="ARBA" id="ARBA00007362"/>
    </source>
</evidence>
<organism evidence="5 6">
    <name type="scientific">Paenibacillus bovis</name>
    <dbReference type="NCBI Taxonomy" id="1616788"/>
    <lineage>
        <taxon>Bacteria</taxon>
        <taxon>Bacillati</taxon>
        <taxon>Bacillota</taxon>
        <taxon>Bacilli</taxon>
        <taxon>Bacillales</taxon>
        <taxon>Paenibacillaceae</taxon>
        <taxon>Paenibacillus</taxon>
    </lineage>
</organism>
<feature type="domain" description="EamA" evidence="4">
    <location>
        <begin position="151"/>
        <end position="282"/>
    </location>
</feature>
<accession>A0A172ZGI8</accession>
<feature type="transmembrane region" description="Helical" evidence="3">
    <location>
        <begin position="37"/>
        <end position="56"/>
    </location>
</feature>
<feature type="transmembrane region" description="Helical" evidence="3">
    <location>
        <begin position="148"/>
        <end position="169"/>
    </location>
</feature>
<protein>
    <submittedName>
        <fullName evidence="5">Transporter</fullName>
    </submittedName>
</protein>
<proteinExistence type="inferred from homology"/>
<dbReference type="AlphaFoldDB" id="A0A172ZGI8"/>
<keyword evidence="3" id="KW-0812">Transmembrane</keyword>
<dbReference type="PANTHER" id="PTHR22911:SF102">
    <property type="entry name" value="MEMBRANE PROTEIN"/>
    <property type="match status" value="1"/>
</dbReference>
<dbReference type="SUPFAM" id="SSF103481">
    <property type="entry name" value="Multidrug resistance efflux transporter EmrE"/>
    <property type="match status" value="2"/>
</dbReference>
<dbReference type="Proteomes" id="UP000078148">
    <property type="component" value="Chromosome"/>
</dbReference>
<feature type="domain" description="EamA" evidence="4">
    <location>
        <begin position="8"/>
        <end position="139"/>
    </location>
</feature>
<dbReference type="FunFam" id="1.10.3730.20:FF:000010">
    <property type="entry name" value="EamA family transporter"/>
    <property type="match status" value="1"/>
</dbReference>
<feature type="transmembrane region" description="Helical" evidence="3">
    <location>
        <begin position="176"/>
        <end position="198"/>
    </location>
</feature>
<keyword evidence="3" id="KW-0472">Membrane</keyword>
<name>A0A172ZGI8_9BACL</name>
<reference evidence="5 6" key="2">
    <citation type="journal article" date="2016" name="Int. J. Syst. Evol. Microbiol.">
        <title>Paenibacillus bovis sp. nov., isolated from raw yak (Bos grunniens) milk.</title>
        <authorList>
            <person name="Gao C."/>
            <person name="Han J."/>
            <person name="Liu Z."/>
            <person name="Xu X."/>
            <person name="Hang F."/>
            <person name="Wu Z."/>
        </authorList>
    </citation>
    <scope>NUCLEOTIDE SEQUENCE [LARGE SCALE GENOMIC DNA]</scope>
    <source>
        <strain evidence="5 6">BD3526</strain>
    </source>
</reference>
<feature type="transmembrane region" description="Helical" evidence="3">
    <location>
        <begin position="122"/>
        <end position="142"/>
    </location>
</feature>
<evidence type="ECO:0000256" key="1">
    <source>
        <dbReference type="ARBA" id="ARBA00004127"/>
    </source>
</evidence>
<evidence type="ECO:0000313" key="6">
    <source>
        <dbReference type="Proteomes" id="UP000078148"/>
    </source>
</evidence>
<dbReference type="InterPro" id="IPR037185">
    <property type="entry name" value="EmrE-like"/>
</dbReference>
<gene>
    <name evidence="5" type="ORF">AR543_12615</name>
</gene>
<feature type="transmembrane region" description="Helical" evidence="3">
    <location>
        <begin position="91"/>
        <end position="115"/>
    </location>
</feature>
<evidence type="ECO:0000256" key="3">
    <source>
        <dbReference type="SAM" id="Phobius"/>
    </source>
</evidence>
<evidence type="ECO:0000259" key="4">
    <source>
        <dbReference type="Pfam" id="PF00892"/>
    </source>
</evidence>
<dbReference type="STRING" id="1616788.AR543_12615"/>
<keyword evidence="6" id="KW-1185">Reference proteome</keyword>
<dbReference type="RefSeq" id="WP_060534875.1">
    <property type="nucleotide sequence ID" value="NZ_CP013023.1"/>
</dbReference>
<sequence>MTTLHKSALIQLILSMAIFGSVGFFSGLSGLSAVELVFIRCVCAMILIGCVWWFGGMYRTEIWKRREIVIVLLCGTTLLLNWVFLFKSFELTSVTVAISLYHLAPVIAMILGSVIFREKLTWLGLGAILLCFAGTLLIVGVGQSGGGFQLTGAIYAIIAAFFYAATMLLGKSIHTLSVYATTFIQMLLSMILLLPFVSWTAYTGLDEMNWTYSIITGVVHTGIVYLLFYNSVRYLPTRMISALVFVDPAVAILLDVLLTGFRPNVWQWGGILLIFAGMYYIVRPQTQK</sequence>
<feature type="transmembrane region" description="Helical" evidence="3">
    <location>
        <begin position="265"/>
        <end position="282"/>
    </location>
</feature>
<evidence type="ECO:0000313" key="5">
    <source>
        <dbReference type="EMBL" id="ANF96771.1"/>
    </source>
</evidence>